<dbReference type="InterPro" id="IPR006203">
    <property type="entry name" value="GHMP_knse_ATP-bd_CS"/>
</dbReference>
<dbReference type="GO" id="GO:0005829">
    <property type="term" value="C:cytosol"/>
    <property type="evidence" value="ECO:0007669"/>
    <property type="project" value="TreeGrafter"/>
</dbReference>
<evidence type="ECO:0000313" key="16">
    <source>
        <dbReference type="Proteomes" id="UP000245535"/>
    </source>
</evidence>
<dbReference type="InterPro" id="IPR019741">
    <property type="entry name" value="Galactokinase_CS"/>
</dbReference>
<dbReference type="InterPro" id="IPR020568">
    <property type="entry name" value="Ribosomal_Su5_D2-typ_SF"/>
</dbReference>
<dbReference type="PRINTS" id="PR00959">
    <property type="entry name" value="MEVGALKINASE"/>
</dbReference>
<dbReference type="PRINTS" id="PR00473">
    <property type="entry name" value="GALCTOKINASE"/>
</dbReference>
<dbReference type="InterPro" id="IPR006204">
    <property type="entry name" value="GHMP_kinase_N_dom"/>
</dbReference>
<dbReference type="Pfam" id="PF08544">
    <property type="entry name" value="GHMP_kinases_C"/>
    <property type="match status" value="1"/>
</dbReference>
<dbReference type="GO" id="GO:0046872">
    <property type="term" value="F:metal ion binding"/>
    <property type="evidence" value="ECO:0007669"/>
    <property type="project" value="UniProtKB-KW"/>
</dbReference>
<keyword evidence="7" id="KW-0067">ATP-binding</keyword>
<evidence type="ECO:0000256" key="7">
    <source>
        <dbReference type="ARBA" id="ARBA00022840"/>
    </source>
</evidence>
<dbReference type="InterPro" id="IPR019539">
    <property type="entry name" value="GalKase_N"/>
</dbReference>
<evidence type="ECO:0000256" key="1">
    <source>
        <dbReference type="ARBA" id="ARBA00006566"/>
    </source>
</evidence>
<dbReference type="InterPro" id="IPR014721">
    <property type="entry name" value="Ribsml_uS5_D2-typ_fold_subgr"/>
</dbReference>
<gene>
    <name evidence="15" type="ORF">BC781_10135</name>
</gene>
<evidence type="ECO:0000259" key="13">
    <source>
        <dbReference type="Pfam" id="PF08544"/>
    </source>
</evidence>
<dbReference type="InterPro" id="IPR000705">
    <property type="entry name" value="Galactokinase"/>
</dbReference>
<dbReference type="Pfam" id="PF00288">
    <property type="entry name" value="GHMP_kinases_N"/>
    <property type="match status" value="1"/>
</dbReference>
<comment type="similarity">
    <text evidence="1">Belongs to the GHMP kinase family. GalK subfamily.</text>
</comment>
<dbReference type="AlphaFoldDB" id="A0A315ZEV5"/>
<organism evidence="15 16">
    <name type="scientific">Sediminitomix flava</name>
    <dbReference type="NCBI Taxonomy" id="379075"/>
    <lineage>
        <taxon>Bacteria</taxon>
        <taxon>Pseudomonadati</taxon>
        <taxon>Bacteroidota</taxon>
        <taxon>Cytophagia</taxon>
        <taxon>Cytophagales</taxon>
        <taxon>Flammeovirgaceae</taxon>
        <taxon>Sediminitomix</taxon>
    </lineage>
</organism>
<dbReference type="PROSITE" id="PS00627">
    <property type="entry name" value="GHMP_KINASES_ATP"/>
    <property type="match status" value="1"/>
</dbReference>
<reference evidence="15 16" key="1">
    <citation type="submission" date="2018-03" db="EMBL/GenBank/DDBJ databases">
        <title>Genomic Encyclopedia of Archaeal and Bacterial Type Strains, Phase II (KMG-II): from individual species to whole genera.</title>
        <authorList>
            <person name="Goeker M."/>
        </authorList>
    </citation>
    <scope>NUCLEOTIDE SEQUENCE [LARGE SCALE GENOMIC DNA]</scope>
    <source>
        <strain evidence="15 16">DSM 28229</strain>
    </source>
</reference>
<dbReference type="Gene3D" id="3.30.230.10">
    <property type="match status" value="1"/>
</dbReference>
<evidence type="ECO:0000256" key="6">
    <source>
        <dbReference type="ARBA" id="ARBA00022777"/>
    </source>
</evidence>
<dbReference type="PIRSF" id="PIRSF000530">
    <property type="entry name" value="Galactokinase"/>
    <property type="match status" value="1"/>
</dbReference>
<dbReference type="EC" id="2.7.1.6" evidence="11"/>
<proteinExistence type="inferred from homology"/>
<evidence type="ECO:0000256" key="4">
    <source>
        <dbReference type="ARBA" id="ARBA00022723"/>
    </source>
</evidence>
<feature type="domain" description="GHMP kinase N-terminal" evidence="12">
    <location>
        <begin position="88"/>
        <end position="176"/>
    </location>
</feature>
<dbReference type="FunFam" id="3.30.70.890:FF:000001">
    <property type="entry name" value="Galactokinase"/>
    <property type="match status" value="1"/>
</dbReference>
<evidence type="ECO:0000259" key="14">
    <source>
        <dbReference type="Pfam" id="PF10509"/>
    </source>
</evidence>
<dbReference type="SUPFAM" id="SSF54211">
    <property type="entry name" value="Ribosomal protein S5 domain 2-like"/>
    <property type="match status" value="1"/>
</dbReference>
<comment type="caution">
    <text evidence="15">The sequence shown here is derived from an EMBL/GenBank/DDBJ whole genome shotgun (WGS) entry which is preliminary data.</text>
</comment>
<dbReference type="EMBL" id="QGDO01000001">
    <property type="protein sequence ID" value="PWJ43689.1"/>
    <property type="molecule type" value="Genomic_DNA"/>
</dbReference>
<name>A0A315ZEV5_SEDFL</name>
<keyword evidence="4" id="KW-0479">Metal-binding</keyword>
<dbReference type="OrthoDB" id="250531at2"/>
<feature type="domain" description="GHMP kinase C-terminal" evidence="13">
    <location>
        <begin position="282"/>
        <end position="359"/>
    </location>
</feature>
<evidence type="ECO:0000256" key="8">
    <source>
        <dbReference type="ARBA" id="ARBA00022842"/>
    </source>
</evidence>
<feature type="domain" description="Galactokinase N-terminal" evidence="14">
    <location>
        <begin position="8"/>
        <end position="56"/>
    </location>
</feature>
<dbReference type="GO" id="GO:0005524">
    <property type="term" value="F:ATP binding"/>
    <property type="evidence" value="ECO:0007669"/>
    <property type="project" value="UniProtKB-UniRule"/>
</dbReference>
<dbReference type="RefSeq" id="WP_109615230.1">
    <property type="nucleotide sequence ID" value="NZ_QGDO01000001.1"/>
</dbReference>
<dbReference type="InterPro" id="IPR006206">
    <property type="entry name" value="Mevalonate/galactokinase"/>
</dbReference>
<evidence type="ECO:0000256" key="10">
    <source>
        <dbReference type="ARBA" id="ARBA00023277"/>
    </source>
</evidence>
<dbReference type="PANTHER" id="PTHR10457:SF7">
    <property type="entry name" value="GALACTOKINASE-RELATED"/>
    <property type="match status" value="1"/>
</dbReference>
<dbReference type="Pfam" id="PF10509">
    <property type="entry name" value="GalKase_gal_bdg"/>
    <property type="match status" value="1"/>
</dbReference>
<sequence>MQIDNIVKKFEELYGTPSLISRAPGRVNIIGEHTDYNEGFVLPAAIDKEMVFALAKNGTAQVRAYALDLNEASDFLISELSPKEGWINYIIGVVAESQKKGLAVEGFDVVFAGDVPLGAGMSSSAALECGLGIGLNTLFEGSLTQKEIALVGQASEHNFAGVKCGIMDQFASTFGKINQVIQLDCRSQEFEYFPLNIQGHKLVLCNTNVTHSLASSEYNTRRAQCEAGVAVVKKVYSDVNSLRDISLEMLNEFKDELDAEVYDRCSYVIEENIRLKAACDCMLKNDLDGLGVQMYGSHDGLSKKYGVSCDELDFLVEQTRDKDYVLGARMMGGGFGGCTINLVKEEAVDQFIDEMTEAYQSKLSKKMDAYVVVIGEGARSESVEILS</sequence>
<dbReference type="GO" id="GO:0004335">
    <property type="term" value="F:galactokinase activity"/>
    <property type="evidence" value="ECO:0007669"/>
    <property type="project" value="UniProtKB-UniRule"/>
</dbReference>
<keyword evidence="6 15" id="KW-0418">Kinase</keyword>
<dbReference type="NCBIfam" id="TIGR00131">
    <property type="entry name" value="gal_kin"/>
    <property type="match status" value="1"/>
</dbReference>
<dbReference type="Proteomes" id="UP000245535">
    <property type="component" value="Unassembled WGS sequence"/>
</dbReference>
<evidence type="ECO:0000256" key="5">
    <source>
        <dbReference type="ARBA" id="ARBA00022741"/>
    </source>
</evidence>
<keyword evidence="9" id="KW-0299">Galactose metabolism</keyword>
<evidence type="ECO:0000256" key="3">
    <source>
        <dbReference type="ARBA" id="ARBA00022679"/>
    </source>
</evidence>
<dbReference type="FunFam" id="3.30.230.10:FF:000017">
    <property type="entry name" value="Galactokinase"/>
    <property type="match status" value="1"/>
</dbReference>
<keyword evidence="16" id="KW-1185">Reference proteome</keyword>
<protein>
    <recommendedName>
        <fullName evidence="11">Galactokinase</fullName>
        <ecNumber evidence="11">2.7.1.6</ecNumber>
    </recommendedName>
</protein>
<dbReference type="GO" id="GO:0006012">
    <property type="term" value="P:galactose metabolic process"/>
    <property type="evidence" value="ECO:0007669"/>
    <property type="project" value="UniProtKB-UniRule"/>
</dbReference>
<keyword evidence="5" id="KW-0547">Nucleotide-binding</keyword>
<keyword evidence="8" id="KW-0460">Magnesium</keyword>
<evidence type="ECO:0000256" key="9">
    <source>
        <dbReference type="ARBA" id="ARBA00023144"/>
    </source>
</evidence>
<keyword evidence="10" id="KW-0119">Carbohydrate metabolism</keyword>
<evidence type="ECO:0000313" key="15">
    <source>
        <dbReference type="EMBL" id="PWJ43689.1"/>
    </source>
</evidence>
<dbReference type="PROSITE" id="PS00106">
    <property type="entry name" value="GALACTOKINASE"/>
    <property type="match status" value="1"/>
</dbReference>
<dbReference type="InterPro" id="IPR013750">
    <property type="entry name" value="GHMP_kinase_C_dom"/>
</dbReference>
<accession>A0A315ZEV5</accession>
<keyword evidence="2" id="KW-0963">Cytoplasm</keyword>
<dbReference type="Gene3D" id="3.30.70.890">
    <property type="entry name" value="GHMP kinase, C-terminal domain"/>
    <property type="match status" value="1"/>
</dbReference>
<evidence type="ECO:0000256" key="2">
    <source>
        <dbReference type="ARBA" id="ARBA00022490"/>
    </source>
</evidence>
<dbReference type="PANTHER" id="PTHR10457">
    <property type="entry name" value="MEVALONATE KINASE/GALACTOKINASE"/>
    <property type="match status" value="1"/>
</dbReference>
<keyword evidence="3" id="KW-0808">Transferase</keyword>
<dbReference type="InterPro" id="IPR036554">
    <property type="entry name" value="GHMP_kinase_C_sf"/>
</dbReference>
<evidence type="ECO:0000256" key="11">
    <source>
        <dbReference type="NCBIfam" id="TIGR00131"/>
    </source>
</evidence>
<evidence type="ECO:0000259" key="12">
    <source>
        <dbReference type="Pfam" id="PF00288"/>
    </source>
</evidence>
<dbReference type="SUPFAM" id="SSF55060">
    <property type="entry name" value="GHMP Kinase, C-terminal domain"/>
    <property type="match status" value="1"/>
</dbReference>